<dbReference type="OrthoDB" id="9811006at2"/>
<evidence type="ECO:0000256" key="1">
    <source>
        <dbReference type="ARBA" id="ARBA00008812"/>
    </source>
</evidence>
<dbReference type="PANTHER" id="PTHR34406">
    <property type="entry name" value="PROTEIN YCEI"/>
    <property type="match status" value="1"/>
</dbReference>
<proteinExistence type="inferred from homology"/>
<dbReference type="InterPro" id="IPR036761">
    <property type="entry name" value="TTHA0802/YceI-like_sf"/>
</dbReference>
<evidence type="ECO:0000313" key="3">
    <source>
        <dbReference type="EMBL" id="TCC50748.1"/>
    </source>
</evidence>
<dbReference type="PANTHER" id="PTHR34406:SF1">
    <property type="entry name" value="PROTEIN YCEI"/>
    <property type="match status" value="1"/>
</dbReference>
<dbReference type="InterPro" id="IPR007372">
    <property type="entry name" value="Lipid/polyisoprenoid-bd_YceI"/>
</dbReference>
<sequence length="191" mass="20615">MSETINAGTTPTSSIPGLVAGNYALDTAHTEIGFTVRHLMTKVRGTFREFAGEIVVKDSLEESTANVTVDLGSVHTRSEQRDGHLRSGDFFDAENSPKMTFTSTALKPEGDDYILAGELTIKNVTKPIELAVEFLGVDQNAYGQTIIGFEASTSISRKEWGIDFNVPLEGGKLLIGDKVDIHLDVQAALQA</sequence>
<evidence type="ECO:0000313" key="4">
    <source>
        <dbReference type="Proteomes" id="UP000293342"/>
    </source>
</evidence>
<comment type="similarity">
    <text evidence="1">Belongs to the UPF0312 family.</text>
</comment>
<comment type="caution">
    <text evidence="3">The sequence shown here is derived from an EMBL/GenBank/DDBJ whole genome shotgun (WGS) entry which is preliminary data.</text>
</comment>
<keyword evidence="4" id="KW-1185">Reference proteome</keyword>
<name>A0A4R0JZF1_9ACTN</name>
<dbReference type="SMART" id="SM00867">
    <property type="entry name" value="YceI"/>
    <property type="match status" value="1"/>
</dbReference>
<protein>
    <submittedName>
        <fullName evidence="3">YceI family protein</fullName>
    </submittedName>
</protein>
<accession>A0A4R0JZF1</accession>
<gene>
    <name evidence="3" type="ORF">E0H75_11245</name>
</gene>
<evidence type="ECO:0000259" key="2">
    <source>
        <dbReference type="SMART" id="SM00867"/>
    </source>
</evidence>
<reference evidence="3 4" key="1">
    <citation type="submission" date="2019-02" db="EMBL/GenBank/DDBJ databases">
        <title>Kribbella capetownensis sp. nov. and Kribbella speibonae sp. nov., isolated from soil.</title>
        <authorList>
            <person name="Curtis S.M."/>
            <person name="Norton I."/>
            <person name="Everest G.J."/>
            <person name="Meyers P.R."/>
        </authorList>
    </citation>
    <scope>NUCLEOTIDE SEQUENCE [LARGE SCALE GENOMIC DNA]</scope>
    <source>
        <strain evidence="3 4">YM53</strain>
    </source>
</reference>
<dbReference type="AlphaFoldDB" id="A0A4R0JZF1"/>
<dbReference type="Gene3D" id="2.40.128.110">
    <property type="entry name" value="Lipid/polyisoprenoid-binding, YceI-like"/>
    <property type="match status" value="1"/>
</dbReference>
<dbReference type="SUPFAM" id="SSF101874">
    <property type="entry name" value="YceI-like"/>
    <property type="match status" value="1"/>
</dbReference>
<dbReference type="Proteomes" id="UP000293342">
    <property type="component" value="Unassembled WGS sequence"/>
</dbReference>
<dbReference type="EMBL" id="SJKD01000002">
    <property type="protein sequence ID" value="TCC50748.1"/>
    <property type="molecule type" value="Genomic_DNA"/>
</dbReference>
<dbReference type="RefSeq" id="WP_131513449.1">
    <property type="nucleotide sequence ID" value="NZ_SJKD01000002.1"/>
</dbReference>
<feature type="domain" description="Lipid/polyisoprenoid-binding YceI-like" evidence="2">
    <location>
        <begin position="22"/>
        <end position="188"/>
    </location>
</feature>
<dbReference type="Pfam" id="PF04264">
    <property type="entry name" value="YceI"/>
    <property type="match status" value="1"/>
</dbReference>
<organism evidence="3 4">
    <name type="scientific">Kribbella capetownensis</name>
    <dbReference type="NCBI Taxonomy" id="1572659"/>
    <lineage>
        <taxon>Bacteria</taxon>
        <taxon>Bacillati</taxon>
        <taxon>Actinomycetota</taxon>
        <taxon>Actinomycetes</taxon>
        <taxon>Propionibacteriales</taxon>
        <taxon>Kribbellaceae</taxon>
        <taxon>Kribbella</taxon>
    </lineage>
</organism>